<reference evidence="1" key="1">
    <citation type="journal article" date="2020" name="Nature">
        <title>Giant virus diversity and host interactions through global metagenomics.</title>
        <authorList>
            <person name="Schulz F."/>
            <person name="Roux S."/>
            <person name="Paez-Espino D."/>
            <person name="Jungbluth S."/>
            <person name="Walsh D.A."/>
            <person name="Denef V.J."/>
            <person name="McMahon K.D."/>
            <person name="Konstantinidis K.T."/>
            <person name="Eloe-Fadrosh E.A."/>
            <person name="Kyrpides N.C."/>
            <person name="Woyke T."/>
        </authorList>
    </citation>
    <scope>NUCLEOTIDE SEQUENCE</scope>
    <source>
        <strain evidence="1">GVMAG-M-3300017651-5</strain>
    </source>
</reference>
<protein>
    <submittedName>
        <fullName evidence="1">Uncharacterized protein</fullName>
    </submittedName>
</protein>
<accession>A0A6C0BPJ6</accession>
<name>A0A6C0BPJ6_9ZZZZ</name>
<dbReference type="AlphaFoldDB" id="A0A6C0BPJ6"/>
<proteinExistence type="predicted"/>
<dbReference type="EMBL" id="MN739199">
    <property type="protein sequence ID" value="QHS93183.1"/>
    <property type="molecule type" value="Genomic_DNA"/>
</dbReference>
<organism evidence="1">
    <name type="scientific">viral metagenome</name>
    <dbReference type="NCBI Taxonomy" id="1070528"/>
    <lineage>
        <taxon>unclassified sequences</taxon>
        <taxon>metagenomes</taxon>
        <taxon>organismal metagenomes</taxon>
    </lineage>
</organism>
<evidence type="ECO:0000313" key="1">
    <source>
        <dbReference type="EMBL" id="QHS93183.1"/>
    </source>
</evidence>
<sequence length="33" mass="3749">MRCMGVRDNMVHLIIAYTLNDQCIVVLITQTSP</sequence>